<name>A0A5C6U1R3_9BURK</name>
<keyword evidence="3" id="KW-0597">Phosphoprotein</keyword>
<dbReference type="InterPro" id="IPR036890">
    <property type="entry name" value="HATPase_C_sf"/>
</dbReference>
<dbReference type="SUPFAM" id="SSF47384">
    <property type="entry name" value="Homodimeric domain of signal transducing histidine kinase"/>
    <property type="match status" value="1"/>
</dbReference>
<feature type="transmembrane region" description="Helical" evidence="6">
    <location>
        <begin position="33"/>
        <end position="51"/>
    </location>
</feature>
<dbReference type="PRINTS" id="PR00344">
    <property type="entry name" value="BCTRLSENSOR"/>
</dbReference>
<dbReference type="SMART" id="SM00388">
    <property type="entry name" value="HisKA"/>
    <property type="match status" value="1"/>
</dbReference>
<keyword evidence="6" id="KW-1133">Transmembrane helix</keyword>
<evidence type="ECO:0000313" key="9">
    <source>
        <dbReference type="Proteomes" id="UP000321832"/>
    </source>
</evidence>
<organism evidence="8 9">
    <name type="scientific">Piscinibacter aquaticus</name>
    <dbReference type="NCBI Taxonomy" id="392597"/>
    <lineage>
        <taxon>Bacteria</taxon>
        <taxon>Pseudomonadati</taxon>
        <taxon>Pseudomonadota</taxon>
        <taxon>Betaproteobacteria</taxon>
        <taxon>Burkholderiales</taxon>
        <taxon>Sphaerotilaceae</taxon>
        <taxon>Piscinibacter</taxon>
    </lineage>
</organism>
<evidence type="ECO:0000256" key="5">
    <source>
        <dbReference type="ARBA" id="ARBA00022777"/>
    </source>
</evidence>
<dbReference type="SUPFAM" id="SSF55874">
    <property type="entry name" value="ATPase domain of HSP90 chaperone/DNA topoisomerase II/histidine kinase"/>
    <property type="match status" value="1"/>
</dbReference>
<dbReference type="Gene3D" id="3.30.565.10">
    <property type="entry name" value="Histidine kinase-like ATPase, C-terminal domain"/>
    <property type="match status" value="1"/>
</dbReference>
<keyword evidence="9" id="KW-1185">Reference proteome</keyword>
<dbReference type="Gene3D" id="3.30.450.20">
    <property type="entry name" value="PAS domain"/>
    <property type="match status" value="2"/>
</dbReference>
<accession>A0A5C6U1R3</accession>
<sequence>MGLARALAFPTSVSDAVPSAASAAVWRPLHSLIAVGVLLLAMLWLSVNWVAGARRDRALQAEFKQNANVARVLQEQTERVIATVDQATRRVADAVAANPGQSPDLGRFANETGLVPKILVQLSHVWADGRFAASNIDPTGEKTGHVDLSEREHIRIHLSPQMRAERDRLLPANGLFIGKPVLGKVSGRWTIQLTRRIVGREGQTLGVVVASLDPAYFEEVYASVQLGRSGGVALVGLDRGVRARVIGGQSAGMGTVLGDSSIAARPDLGAEGRIASRSSVDGIERLYARRAISGYPLNIFVFTGSDEALNEWRIGRNVMFGPAAALSLLVVAVLALTAVGIRRQERSNAALRVSEMQAQAANRAKTEFLAAISHELRTPLTSIRGFAELMERRIDNPVFQDQASMIRKGAEHLNTLLTEILDLTKVEAGAMPIVREPQDLRRPVGDVGEFFEVAAAAKGPALAVRVADDVPASVVCDGLRTKQILNNLLSNAVKFTEQGGIGIEVALDGAELKIDVVDSGPGIPPELQSIIFEKFRQGSDRVSYQHGGTGLGPALSRALAELMGGRLTVKSTPGQGARFTLSLPLA</sequence>
<evidence type="ECO:0000313" key="8">
    <source>
        <dbReference type="EMBL" id="TXC66922.1"/>
    </source>
</evidence>
<gene>
    <name evidence="8" type="ORF">FSC37_17490</name>
</gene>
<dbReference type="InterPro" id="IPR003661">
    <property type="entry name" value="HisK_dim/P_dom"/>
</dbReference>
<dbReference type="GO" id="GO:0000155">
    <property type="term" value="F:phosphorelay sensor kinase activity"/>
    <property type="evidence" value="ECO:0007669"/>
    <property type="project" value="InterPro"/>
</dbReference>
<dbReference type="InterPro" id="IPR054327">
    <property type="entry name" value="His-kinase-like_sensor"/>
</dbReference>
<keyword evidence="5 8" id="KW-0418">Kinase</keyword>
<feature type="transmembrane region" description="Helical" evidence="6">
    <location>
        <begin position="318"/>
        <end position="341"/>
    </location>
</feature>
<feature type="domain" description="Histidine kinase" evidence="7">
    <location>
        <begin position="371"/>
        <end position="586"/>
    </location>
</feature>
<dbReference type="AlphaFoldDB" id="A0A5C6U1R3"/>
<dbReference type="CDD" id="cd12915">
    <property type="entry name" value="PDC2_DGC_like"/>
    <property type="match status" value="1"/>
</dbReference>
<keyword evidence="6" id="KW-0472">Membrane</keyword>
<comment type="catalytic activity">
    <reaction evidence="1">
        <text>ATP + protein L-histidine = ADP + protein N-phospho-L-histidine.</text>
        <dbReference type="EC" id="2.7.13.3"/>
    </reaction>
</comment>
<dbReference type="Proteomes" id="UP000321832">
    <property type="component" value="Unassembled WGS sequence"/>
</dbReference>
<dbReference type="SMART" id="SM00387">
    <property type="entry name" value="HATPase_c"/>
    <property type="match status" value="1"/>
</dbReference>
<comment type="caution">
    <text evidence="8">The sequence shown here is derived from an EMBL/GenBank/DDBJ whole genome shotgun (WGS) entry which is preliminary data.</text>
</comment>
<reference evidence="8 9" key="1">
    <citation type="submission" date="2019-08" db="EMBL/GenBank/DDBJ databases">
        <authorList>
            <person name="Khan S.A."/>
            <person name="Jeon C.O."/>
            <person name="Jeong S.E."/>
        </authorList>
    </citation>
    <scope>NUCLEOTIDE SEQUENCE [LARGE SCALE GENOMIC DNA]</scope>
    <source>
        <strain evidence="9">IMCC1728</strain>
    </source>
</reference>
<evidence type="ECO:0000256" key="1">
    <source>
        <dbReference type="ARBA" id="ARBA00000085"/>
    </source>
</evidence>
<evidence type="ECO:0000259" key="7">
    <source>
        <dbReference type="PROSITE" id="PS50109"/>
    </source>
</evidence>
<dbReference type="InterPro" id="IPR036097">
    <property type="entry name" value="HisK_dim/P_sf"/>
</dbReference>
<dbReference type="InterPro" id="IPR004358">
    <property type="entry name" value="Sig_transdc_His_kin-like_C"/>
</dbReference>
<dbReference type="PROSITE" id="PS50109">
    <property type="entry name" value="HIS_KIN"/>
    <property type="match status" value="1"/>
</dbReference>
<dbReference type="Pfam" id="PF02518">
    <property type="entry name" value="HATPase_c"/>
    <property type="match status" value="1"/>
</dbReference>
<dbReference type="Pfam" id="PF22588">
    <property type="entry name" value="dCache_1_like"/>
    <property type="match status" value="1"/>
</dbReference>
<dbReference type="CDD" id="cd16922">
    <property type="entry name" value="HATPase_EvgS-ArcB-TorS-like"/>
    <property type="match status" value="1"/>
</dbReference>
<keyword evidence="6" id="KW-0812">Transmembrane</keyword>
<dbReference type="Pfam" id="PF00512">
    <property type="entry name" value="HisKA"/>
    <property type="match status" value="1"/>
</dbReference>
<protein>
    <recommendedName>
        <fullName evidence="2">histidine kinase</fullName>
        <ecNumber evidence="2">2.7.13.3</ecNumber>
    </recommendedName>
</protein>
<dbReference type="InterPro" id="IPR005467">
    <property type="entry name" value="His_kinase_dom"/>
</dbReference>
<evidence type="ECO:0000256" key="2">
    <source>
        <dbReference type="ARBA" id="ARBA00012438"/>
    </source>
</evidence>
<evidence type="ECO:0000256" key="3">
    <source>
        <dbReference type="ARBA" id="ARBA00022553"/>
    </source>
</evidence>
<dbReference type="CDD" id="cd00082">
    <property type="entry name" value="HisKA"/>
    <property type="match status" value="1"/>
</dbReference>
<dbReference type="EMBL" id="VOPW01000001">
    <property type="protein sequence ID" value="TXC66922.1"/>
    <property type="molecule type" value="Genomic_DNA"/>
</dbReference>
<evidence type="ECO:0000256" key="6">
    <source>
        <dbReference type="SAM" id="Phobius"/>
    </source>
</evidence>
<evidence type="ECO:0000256" key="4">
    <source>
        <dbReference type="ARBA" id="ARBA00022679"/>
    </source>
</evidence>
<dbReference type="EC" id="2.7.13.3" evidence="2"/>
<proteinExistence type="predicted"/>
<dbReference type="PANTHER" id="PTHR43047">
    <property type="entry name" value="TWO-COMPONENT HISTIDINE PROTEIN KINASE"/>
    <property type="match status" value="1"/>
</dbReference>
<dbReference type="InterPro" id="IPR003594">
    <property type="entry name" value="HATPase_dom"/>
</dbReference>
<dbReference type="Gene3D" id="1.10.287.130">
    <property type="match status" value="1"/>
</dbReference>
<keyword evidence="4" id="KW-0808">Transferase</keyword>
<dbReference type="CDD" id="cd12914">
    <property type="entry name" value="PDC1_DGC_like"/>
    <property type="match status" value="1"/>
</dbReference>